<keyword evidence="2" id="KW-0805">Transcription regulation</keyword>
<evidence type="ECO:0000256" key="4">
    <source>
        <dbReference type="ARBA" id="ARBA00023159"/>
    </source>
</evidence>
<dbReference type="PROSITE" id="PS50931">
    <property type="entry name" value="HTH_LYSR"/>
    <property type="match status" value="1"/>
</dbReference>
<comment type="similarity">
    <text evidence="1">Belongs to the LysR transcriptional regulatory family.</text>
</comment>
<keyword evidence="9" id="KW-1185">Reference proteome</keyword>
<dbReference type="Gene3D" id="1.10.10.10">
    <property type="entry name" value="Winged helix-like DNA-binding domain superfamily/Winged helix DNA-binding domain"/>
    <property type="match status" value="1"/>
</dbReference>
<dbReference type="SUPFAM" id="SSF53850">
    <property type="entry name" value="Periplasmic binding protein-like II"/>
    <property type="match status" value="1"/>
</dbReference>
<feature type="region of interest" description="Disordered" evidence="6">
    <location>
        <begin position="301"/>
        <end position="327"/>
    </location>
</feature>
<keyword evidence="4" id="KW-0010">Activator</keyword>
<dbReference type="InterPro" id="IPR036388">
    <property type="entry name" value="WH-like_DNA-bd_sf"/>
</dbReference>
<dbReference type="RefSeq" id="WP_264071333.1">
    <property type="nucleotide sequence ID" value="NZ_JACKTY010000049.1"/>
</dbReference>
<feature type="compositionally biased region" description="Basic and acidic residues" evidence="6">
    <location>
        <begin position="306"/>
        <end position="327"/>
    </location>
</feature>
<reference evidence="8 9" key="1">
    <citation type="journal article" date="2022" name="BMC Genomics">
        <title>Comparative genome analysis of mycobacteria focusing on tRNA and non-coding RNA.</title>
        <authorList>
            <person name="Behra P.R.K."/>
            <person name="Pettersson B.M.F."/>
            <person name="Ramesh M."/>
            <person name="Das S."/>
            <person name="Dasgupta S."/>
            <person name="Kirsebom L.A."/>
        </authorList>
    </citation>
    <scope>NUCLEOTIDE SEQUENCE [LARGE SCALE GENOMIC DNA]</scope>
    <source>
        <strain evidence="8 9">DSM 44078</strain>
    </source>
</reference>
<keyword evidence="3" id="KW-0238">DNA-binding</keyword>
<dbReference type="Proteomes" id="UP001526201">
    <property type="component" value="Unassembled WGS sequence"/>
</dbReference>
<proteinExistence type="inferred from homology"/>
<sequence>MLSPVHLQTLEVVVRTGSFASAARELGYTASAVSQQMEALERAAGLTLFERGARGVQITAPAVMLAERARRVLSDLDELDADVRSIAAGRAGRLKVGCFPTAGTRVLPSALSNLKASHPDVEVTLRIAEPAHTIAMVESGELDVAFVYEYAALSRTWPGSLTRQALMVEKLVFLSPPEMAVPDTTAIASISAAAEWISSGSGTAGESTTYRICADMGFVPNVTLRTEYYDLVTEFVAAGLGVAIVPALGIVSHDRVNILPVQSKWAQRTVSAVYRNSTDNPLVPQAIESFGRTVHTTGWGPYITLPDRRRGEKSPSARIGDAEGKRR</sequence>
<evidence type="ECO:0000256" key="6">
    <source>
        <dbReference type="SAM" id="MobiDB-lite"/>
    </source>
</evidence>
<dbReference type="EMBL" id="JACKTY010000049">
    <property type="protein sequence ID" value="MCV7230050.1"/>
    <property type="molecule type" value="Genomic_DNA"/>
</dbReference>
<organism evidence="8 9">
    <name type="scientific">Mycolicibacterium komossense</name>
    <dbReference type="NCBI Taxonomy" id="1779"/>
    <lineage>
        <taxon>Bacteria</taxon>
        <taxon>Bacillati</taxon>
        <taxon>Actinomycetota</taxon>
        <taxon>Actinomycetes</taxon>
        <taxon>Mycobacteriales</taxon>
        <taxon>Mycobacteriaceae</taxon>
        <taxon>Mycolicibacterium</taxon>
    </lineage>
</organism>
<keyword evidence="5" id="KW-0804">Transcription</keyword>
<dbReference type="Pfam" id="PF03466">
    <property type="entry name" value="LysR_substrate"/>
    <property type="match status" value="1"/>
</dbReference>
<evidence type="ECO:0000256" key="3">
    <source>
        <dbReference type="ARBA" id="ARBA00023125"/>
    </source>
</evidence>
<evidence type="ECO:0000313" key="8">
    <source>
        <dbReference type="EMBL" id="MCV7230050.1"/>
    </source>
</evidence>
<dbReference type="PANTHER" id="PTHR30346:SF29">
    <property type="entry name" value="LYSR SUBSTRATE-BINDING"/>
    <property type="match status" value="1"/>
</dbReference>
<dbReference type="InterPro" id="IPR005119">
    <property type="entry name" value="LysR_subst-bd"/>
</dbReference>
<name>A0ABT3CKR7_9MYCO</name>
<dbReference type="InterPro" id="IPR036390">
    <property type="entry name" value="WH_DNA-bd_sf"/>
</dbReference>
<protein>
    <submittedName>
        <fullName evidence="8">LysR family transcriptional regulator</fullName>
    </submittedName>
</protein>
<accession>A0ABT3CKR7</accession>
<evidence type="ECO:0000256" key="1">
    <source>
        <dbReference type="ARBA" id="ARBA00009437"/>
    </source>
</evidence>
<comment type="caution">
    <text evidence="8">The sequence shown here is derived from an EMBL/GenBank/DDBJ whole genome shotgun (WGS) entry which is preliminary data.</text>
</comment>
<evidence type="ECO:0000256" key="5">
    <source>
        <dbReference type="ARBA" id="ARBA00023163"/>
    </source>
</evidence>
<dbReference type="PANTHER" id="PTHR30346">
    <property type="entry name" value="TRANSCRIPTIONAL DUAL REGULATOR HCAR-RELATED"/>
    <property type="match status" value="1"/>
</dbReference>
<dbReference type="SUPFAM" id="SSF46785">
    <property type="entry name" value="Winged helix' DNA-binding domain"/>
    <property type="match status" value="1"/>
</dbReference>
<evidence type="ECO:0000259" key="7">
    <source>
        <dbReference type="PROSITE" id="PS50931"/>
    </source>
</evidence>
<dbReference type="Pfam" id="PF00126">
    <property type="entry name" value="HTH_1"/>
    <property type="match status" value="1"/>
</dbReference>
<evidence type="ECO:0000256" key="2">
    <source>
        <dbReference type="ARBA" id="ARBA00023015"/>
    </source>
</evidence>
<gene>
    <name evidence="8" type="ORF">H7J73_28995</name>
</gene>
<evidence type="ECO:0000313" key="9">
    <source>
        <dbReference type="Proteomes" id="UP001526201"/>
    </source>
</evidence>
<dbReference type="Gene3D" id="3.40.190.10">
    <property type="entry name" value="Periplasmic binding protein-like II"/>
    <property type="match status" value="2"/>
</dbReference>
<feature type="domain" description="HTH lysR-type" evidence="7">
    <location>
        <begin position="1"/>
        <end position="59"/>
    </location>
</feature>
<dbReference type="InterPro" id="IPR000847">
    <property type="entry name" value="LysR_HTH_N"/>
</dbReference>